<dbReference type="EMBL" id="UZAH01025564">
    <property type="protein sequence ID" value="VDO66263.1"/>
    <property type="molecule type" value="Genomic_DNA"/>
</dbReference>
<evidence type="ECO:0000313" key="2">
    <source>
        <dbReference type="EMBL" id="VDO66263.1"/>
    </source>
</evidence>
<accession>A0A3P7YND9</accession>
<reference evidence="2 3" key="1">
    <citation type="submission" date="2018-11" db="EMBL/GenBank/DDBJ databases">
        <authorList>
            <consortium name="Pathogen Informatics"/>
        </authorList>
    </citation>
    <scope>NUCLEOTIDE SEQUENCE [LARGE SCALE GENOMIC DNA]</scope>
</reference>
<dbReference type="Proteomes" id="UP000050761">
    <property type="component" value="Unassembled WGS sequence"/>
</dbReference>
<evidence type="ECO:0000256" key="1">
    <source>
        <dbReference type="SAM" id="Phobius"/>
    </source>
</evidence>
<gene>
    <name evidence="2" type="ORF">HPBE_LOCUS5923</name>
</gene>
<keyword evidence="1" id="KW-0472">Membrane</keyword>
<accession>A0A183FGU8</accession>
<name>A0A183FGU8_HELPZ</name>
<keyword evidence="1" id="KW-1133">Transmembrane helix</keyword>
<organism evidence="3 4">
    <name type="scientific">Heligmosomoides polygyrus</name>
    <name type="common">Parasitic roundworm</name>
    <dbReference type="NCBI Taxonomy" id="6339"/>
    <lineage>
        <taxon>Eukaryota</taxon>
        <taxon>Metazoa</taxon>
        <taxon>Ecdysozoa</taxon>
        <taxon>Nematoda</taxon>
        <taxon>Chromadorea</taxon>
        <taxon>Rhabditida</taxon>
        <taxon>Rhabditina</taxon>
        <taxon>Rhabditomorpha</taxon>
        <taxon>Strongyloidea</taxon>
        <taxon>Heligmosomidae</taxon>
        <taxon>Heligmosomoides</taxon>
    </lineage>
</organism>
<keyword evidence="3" id="KW-1185">Reference proteome</keyword>
<reference evidence="4" key="2">
    <citation type="submission" date="2019-09" db="UniProtKB">
        <authorList>
            <consortium name="WormBaseParasite"/>
        </authorList>
    </citation>
    <scope>IDENTIFICATION</scope>
</reference>
<keyword evidence="1" id="KW-0812">Transmembrane</keyword>
<feature type="transmembrane region" description="Helical" evidence="1">
    <location>
        <begin position="86"/>
        <end position="110"/>
    </location>
</feature>
<dbReference type="OrthoDB" id="5872374at2759"/>
<dbReference type="WBParaSite" id="HPBE_0000592201-mRNA-1">
    <property type="protein sequence ID" value="HPBE_0000592201-mRNA-1"/>
    <property type="gene ID" value="HPBE_0000592201"/>
</dbReference>
<protein>
    <submittedName>
        <fullName evidence="4">Cytochrom_C_asm domain-containing protein</fullName>
    </submittedName>
</protein>
<dbReference type="AlphaFoldDB" id="A0A183FGU8"/>
<proteinExistence type="predicted"/>
<evidence type="ECO:0000313" key="4">
    <source>
        <dbReference type="WBParaSite" id="HPBE_0000592201-mRNA-1"/>
    </source>
</evidence>
<feature type="transmembrane region" description="Helical" evidence="1">
    <location>
        <begin position="44"/>
        <end position="65"/>
    </location>
</feature>
<sequence>MASQLVRSVARATLSRGSMVRAFSTTGSLQARDDIMEKWPAESMFLVIASVLRLYYSFFGITLWTRRYTYSSELSSGQPPQPRDSNLVFISRGAPLLWAYGTLTTLYGVFYPSEAPSRPLTLFATDKHAYITSCSD</sequence>
<evidence type="ECO:0000313" key="3">
    <source>
        <dbReference type="Proteomes" id="UP000050761"/>
    </source>
</evidence>